<gene>
    <name evidence="1" type="ORF">Sar04_02250</name>
</gene>
<accession>A0ABQ4JNA2</accession>
<protein>
    <submittedName>
        <fullName evidence="1">Uncharacterized protein</fullName>
    </submittedName>
</protein>
<keyword evidence="2" id="KW-1185">Reference proteome</keyword>
<sequence length="78" mass="7531">MNVSPSMVRAVKSRVCGTAGADPLVGLSAGAVGALAVVGAVVGSALADSSPEPPQAVSARTMVSAIGIDRVVVGMPGW</sequence>
<evidence type="ECO:0000313" key="2">
    <source>
        <dbReference type="Proteomes" id="UP000677457"/>
    </source>
</evidence>
<proteinExistence type="predicted"/>
<comment type="caution">
    <text evidence="1">The sequence shown here is derived from an EMBL/GenBank/DDBJ whole genome shotgun (WGS) entry which is preliminary data.</text>
</comment>
<evidence type="ECO:0000313" key="1">
    <source>
        <dbReference type="EMBL" id="GIM81455.1"/>
    </source>
</evidence>
<dbReference type="Proteomes" id="UP000677457">
    <property type="component" value="Unassembled WGS sequence"/>
</dbReference>
<organism evidence="1 2">
    <name type="scientific">Salinispora arenicola</name>
    <dbReference type="NCBI Taxonomy" id="168697"/>
    <lineage>
        <taxon>Bacteria</taxon>
        <taxon>Bacillati</taxon>
        <taxon>Actinomycetota</taxon>
        <taxon>Actinomycetes</taxon>
        <taxon>Micromonosporales</taxon>
        <taxon>Micromonosporaceae</taxon>
        <taxon>Salinispora</taxon>
    </lineage>
</organism>
<dbReference type="EMBL" id="BOQM01000001">
    <property type="protein sequence ID" value="GIM81455.1"/>
    <property type="molecule type" value="Genomic_DNA"/>
</dbReference>
<reference evidence="1 2" key="1">
    <citation type="submission" date="2021-03" db="EMBL/GenBank/DDBJ databases">
        <title>Whole genome shotgun sequence of Salinispora arenicola NBRC 105043.</title>
        <authorList>
            <person name="Komaki H."/>
            <person name="Tamura T."/>
        </authorList>
    </citation>
    <scope>NUCLEOTIDE SEQUENCE [LARGE SCALE GENOMIC DNA]</scope>
    <source>
        <strain evidence="1 2">NBRC 105043</strain>
    </source>
</reference>
<name>A0ABQ4JNA2_SALAC</name>